<proteinExistence type="predicted"/>
<dbReference type="AlphaFoldDB" id="A0A4S8QWT8"/>
<feature type="compositionally biased region" description="Acidic residues" evidence="1">
    <location>
        <begin position="70"/>
        <end position="85"/>
    </location>
</feature>
<gene>
    <name evidence="2" type="ORF">BGAL_0245g00050</name>
</gene>
<protein>
    <submittedName>
        <fullName evidence="2">Uncharacterized protein</fullName>
    </submittedName>
</protein>
<accession>A0A4S8QWT8</accession>
<sequence>MPPKRKAASGNKSDASSSKVAKSSSNANPNSDAQSKTVNKERSVKFSNPDTLSKKPAYVILDWQSTDYANNDDDEDDEDETEDEGNNEKNGEENDNDGQFAPNAWDGKGKSAKEKDLDLPEPGEELGEKWCTRVSDIGFPISEDGMKLAQKFDGEQDKRHPNSAAGYVFNDFTGYGFSEAIENFLKDFDRDIHKKTVSPFTKWSCIEALAIFFKAGDTEMWMNVDDADGLREICEMMATMMLTSFEMLSEHNLFTTDSEIKNIPIICLIFLEFFDNTATDLDLNCQCEILRLCDEAGIDLAKYVRKQVQFSEKKFNDWRDQYKSKKEDFAEADDGNGYKFWAEKKKWKPEDDVKLNPKWDQMERQWFRWDWKLEYKEFKKNHPGGDYYTHKRGAAWELDEHLHELYSETSSDLD</sequence>
<reference evidence="2 3" key="1">
    <citation type="submission" date="2017-12" db="EMBL/GenBank/DDBJ databases">
        <title>Comparative genomics of Botrytis spp.</title>
        <authorList>
            <person name="Valero-Jimenez C.A."/>
            <person name="Tapia P."/>
            <person name="Veloso J."/>
            <person name="Silva-Moreno E."/>
            <person name="Staats M."/>
            <person name="Valdes J.H."/>
            <person name="Van Kan J.A.L."/>
        </authorList>
    </citation>
    <scope>NUCLEOTIDE SEQUENCE [LARGE SCALE GENOMIC DNA]</scope>
    <source>
        <strain evidence="2 3">MUCL435</strain>
    </source>
</reference>
<feature type="region of interest" description="Disordered" evidence="1">
    <location>
        <begin position="1"/>
        <end position="124"/>
    </location>
</feature>
<organism evidence="2 3">
    <name type="scientific">Botrytis galanthina</name>
    <dbReference type="NCBI Taxonomy" id="278940"/>
    <lineage>
        <taxon>Eukaryota</taxon>
        <taxon>Fungi</taxon>
        <taxon>Dikarya</taxon>
        <taxon>Ascomycota</taxon>
        <taxon>Pezizomycotina</taxon>
        <taxon>Leotiomycetes</taxon>
        <taxon>Helotiales</taxon>
        <taxon>Sclerotiniaceae</taxon>
        <taxon>Botrytis</taxon>
    </lineage>
</organism>
<comment type="caution">
    <text evidence="2">The sequence shown here is derived from an EMBL/GenBank/DDBJ whole genome shotgun (WGS) entry which is preliminary data.</text>
</comment>
<evidence type="ECO:0000256" key="1">
    <source>
        <dbReference type="SAM" id="MobiDB-lite"/>
    </source>
</evidence>
<feature type="compositionally biased region" description="Low complexity" evidence="1">
    <location>
        <begin position="11"/>
        <end position="35"/>
    </location>
</feature>
<evidence type="ECO:0000313" key="2">
    <source>
        <dbReference type="EMBL" id="THV48482.1"/>
    </source>
</evidence>
<dbReference type="EMBL" id="PQXL01000245">
    <property type="protein sequence ID" value="THV48482.1"/>
    <property type="molecule type" value="Genomic_DNA"/>
</dbReference>
<keyword evidence="3" id="KW-1185">Reference proteome</keyword>
<dbReference type="Proteomes" id="UP000308671">
    <property type="component" value="Unassembled WGS sequence"/>
</dbReference>
<name>A0A4S8QWT8_9HELO</name>
<feature type="compositionally biased region" description="Basic and acidic residues" evidence="1">
    <location>
        <begin position="107"/>
        <end position="118"/>
    </location>
</feature>
<dbReference type="OrthoDB" id="10037289at2759"/>
<evidence type="ECO:0000313" key="3">
    <source>
        <dbReference type="Proteomes" id="UP000308671"/>
    </source>
</evidence>